<gene>
    <name evidence="5" type="primary">ytbE</name>
    <name evidence="5" type="ORF">GALL_13340</name>
</gene>
<dbReference type="PROSITE" id="PS00062">
    <property type="entry name" value="ALDOKETO_REDUCTASE_2"/>
    <property type="match status" value="1"/>
</dbReference>
<feature type="domain" description="NADP-dependent oxidoreductase" evidence="4">
    <location>
        <begin position="29"/>
        <end position="272"/>
    </location>
</feature>
<protein>
    <submittedName>
        <fullName evidence="5">Putative oxidoreductase YtbE</fullName>
        <ecNumber evidence="5">1.-.-.-</ecNumber>
    </submittedName>
</protein>
<dbReference type="PIRSF" id="PIRSF000097">
    <property type="entry name" value="AKR"/>
    <property type="match status" value="1"/>
</dbReference>
<dbReference type="PANTHER" id="PTHR43827:SF3">
    <property type="entry name" value="NADP-DEPENDENT OXIDOREDUCTASE DOMAIN-CONTAINING PROTEIN"/>
    <property type="match status" value="1"/>
</dbReference>
<evidence type="ECO:0000256" key="3">
    <source>
        <dbReference type="ARBA" id="ARBA00023002"/>
    </source>
</evidence>
<dbReference type="InterPro" id="IPR018170">
    <property type="entry name" value="Aldo/ket_reductase_CS"/>
</dbReference>
<dbReference type="FunFam" id="3.20.20.100:FF:000015">
    <property type="entry name" value="Oxidoreductase, aldo/keto reductase family"/>
    <property type="match status" value="1"/>
</dbReference>
<sequence>MSQTLLFSTPAEGLRSTATLNNGIRMPRLGLGVFQMPTDDATASAVRTAIELGYRSIDTASLYGNERGVGQGVRDCGVPRSEIFVTTKVWNDDMRAGRVEAAFEQSMKLLGLDYVDLYLLHWPIKGKLVSSWRVLEKLHRSGRIRAIGVSNYMIPHLDELLAQAEVVPAVNQIEFHPYLQSKPLVEACRRRGIQLEAWSPLQQAGSLLADPVLSGIAARHGKTVAQVVLRWDLQSGVVTIPKSTRPERMAENATVFDFALSDPEMTAIAALDRNARNGADPFNFNF</sequence>
<dbReference type="AlphaFoldDB" id="A0A1J5TRP5"/>
<evidence type="ECO:0000256" key="1">
    <source>
        <dbReference type="ARBA" id="ARBA00007905"/>
    </source>
</evidence>
<accession>A0A1J5TRP5</accession>
<dbReference type="Pfam" id="PF00248">
    <property type="entry name" value="Aldo_ket_red"/>
    <property type="match status" value="1"/>
</dbReference>
<dbReference type="PANTHER" id="PTHR43827">
    <property type="entry name" value="2,5-DIKETO-D-GLUCONIC ACID REDUCTASE"/>
    <property type="match status" value="1"/>
</dbReference>
<name>A0A1J5TRP5_9ZZZZ</name>
<dbReference type="PRINTS" id="PR00069">
    <property type="entry name" value="ALDKETRDTASE"/>
</dbReference>
<dbReference type="GO" id="GO:0016616">
    <property type="term" value="F:oxidoreductase activity, acting on the CH-OH group of donors, NAD or NADP as acceptor"/>
    <property type="evidence" value="ECO:0007669"/>
    <property type="project" value="UniProtKB-ARBA"/>
</dbReference>
<dbReference type="PROSITE" id="PS00798">
    <property type="entry name" value="ALDOKETO_REDUCTASE_1"/>
    <property type="match status" value="1"/>
</dbReference>
<evidence type="ECO:0000259" key="4">
    <source>
        <dbReference type="Pfam" id="PF00248"/>
    </source>
</evidence>
<keyword evidence="3 5" id="KW-0560">Oxidoreductase</keyword>
<evidence type="ECO:0000313" key="5">
    <source>
        <dbReference type="EMBL" id="OIR18989.1"/>
    </source>
</evidence>
<keyword evidence="2" id="KW-0521">NADP</keyword>
<dbReference type="Gene3D" id="3.20.20.100">
    <property type="entry name" value="NADP-dependent oxidoreductase domain"/>
    <property type="match status" value="1"/>
</dbReference>
<dbReference type="InterPro" id="IPR020471">
    <property type="entry name" value="AKR"/>
</dbReference>
<dbReference type="InterPro" id="IPR036812">
    <property type="entry name" value="NAD(P)_OxRdtase_dom_sf"/>
</dbReference>
<comment type="similarity">
    <text evidence="1">Belongs to the aldo/keto reductase family.</text>
</comment>
<reference evidence="5" key="1">
    <citation type="submission" date="2016-10" db="EMBL/GenBank/DDBJ databases">
        <title>Sequence of Gallionella enrichment culture.</title>
        <authorList>
            <person name="Poehlein A."/>
            <person name="Muehling M."/>
            <person name="Daniel R."/>
        </authorList>
    </citation>
    <scope>NUCLEOTIDE SEQUENCE</scope>
</reference>
<dbReference type="EC" id="1.-.-.-" evidence="5"/>
<organism evidence="5">
    <name type="scientific">mine drainage metagenome</name>
    <dbReference type="NCBI Taxonomy" id="410659"/>
    <lineage>
        <taxon>unclassified sequences</taxon>
        <taxon>metagenomes</taxon>
        <taxon>ecological metagenomes</taxon>
    </lineage>
</organism>
<dbReference type="InterPro" id="IPR023210">
    <property type="entry name" value="NADP_OxRdtase_dom"/>
</dbReference>
<evidence type="ECO:0000256" key="2">
    <source>
        <dbReference type="ARBA" id="ARBA00022857"/>
    </source>
</evidence>
<dbReference type="SUPFAM" id="SSF51430">
    <property type="entry name" value="NAD(P)-linked oxidoreductase"/>
    <property type="match status" value="1"/>
</dbReference>
<dbReference type="EMBL" id="MLJW01000002">
    <property type="protein sequence ID" value="OIR18989.1"/>
    <property type="molecule type" value="Genomic_DNA"/>
</dbReference>
<proteinExistence type="inferred from homology"/>
<comment type="caution">
    <text evidence="5">The sequence shown here is derived from an EMBL/GenBank/DDBJ whole genome shotgun (WGS) entry which is preliminary data.</text>
</comment>